<dbReference type="AlphaFoldDB" id="A0A1Y5NA48"/>
<dbReference type="PANTHER" id="PTHR33406">
    <property type="entry name" value="MEMBRANE PROTEIN MJ1562-RELATED"/>
    <property type="match status" value="1"/>
</dbReference>
<gene>
    <name evidence="2" type="ORF">B9N60_03795</name>
</gene>
<evidence type="ECO:0008006" key="4">
    <source>
        <dbReference type="Google" id="ProtNLM"/>
    </source>
</evidence>
<reference evidence="2 3" key="1">
    <citation type="submission" date="2017-04" db="EMBL/GenBank/DDBJ databases">
        <title>Complete genome of Campylobacter concisus ATCC 33237T and draft genomes for an additional eight well characterized C. concisus strains.</title>
        <authorList>
            <person name="Cornelius A.J."/>
            <person name="Miller W.G."/>
            <person name="Lastovica A.J."/>
            <person name="On S.L."/>
            <person name="French N.P."/>
            <person name="Vandenberg O."/>
            <person name="Biggs P.J."/>
        </authorList>
    </citation>
    <scope>NUCLEOTIDE SEQUENCE [LARGE SCALE GENOMIC DNA]</scope>
    <source>
        <strain evidence="2 3">Lasto127.99</strain>
    </source>
</reference>
<evidence type="ECO:0000256" key="1">
    <source>
        <dbReference type="SAM" id="Phobius"/>
    </source>
</evidence>
<feature type="transmembrane region" description="Helical" evidence="1">
    <location>
        <begin position="689"/>
        <end position="708"/>
    </location>
</feature>
<name>A0A1Y5NA48_9BACT</name>
<proteinExistence type="predicted"/>
<dbReference type="Proteomes" id="UP000195893">
    <property type="component" value="Unassembled WGS sequence"/>
</dbReference>
<dbReference type="RefSeq" id="WP_087581343.1">
    <property type="nucleotide sequence ID" value="NZ_NDYQ01000005.1"/>
</dbReference>
<protein>
    <recommendedName>
        <fullName evidence="4">Membrane protein, exporter</fullName>
    </recommendedName>
</protein>
<organism evidence="2 3">
    <name type="scientific">Campylobacter concisus</name>
    <dbReference type="NCBI Taxonomy" id="199"/>
    <lineage>
        <taxon>Bacteria</taxon>
        <taxon>Pseudomonadati</taxon>
        <taxon>Campylobacterota</taxon>
        <taxon>Epsilonproteobacteria</taxon>
        <taxon>Campylobacterales</taxon>
        <taxon>Campylobacteraceae</taxon>
        <taxon>Campylobacter</taxon>
    </lineage>
</organism>
<keyword evidence="1" id="KW-0472">Membrane</keyword>
<feature type="transmembrane region" description="Helical" evidence="1">
    <location>
        <begin position="254"/>
        <end position="273"/>
    </location>
</feature>
<accession>A0A1Y5NA48</accession>
<feature type="transmembrane region" description="Helical" evidence="1">
    <location>
        <begin position="319"/>
        <end position="336"/>
    </location>
</feature>
<evidence type="ECO:0000313" key="3">
    <source>
        <dbReference type="Proteomes" id="UP000195893"/>
    </source>
</evidence>
<dbReference type="PANTHER" id="PTHR33406:SF13">
    <property type="entry name" value="MEMBRANE PROTEIN YDFJ"/>
    <property type="match status" value="1"/>
</dbReference>
<comment type="caution">
    <text evidence="2">The sequence shown here is derived from an EMBL/GenBank/DDBJ whole genome shotgun (WGS) entry which is preliminary data.</text>
</comment>
<dbReference type="SUPFAM" id="SSF82866">
    <property type="entry name" value="Multidrug efflux transporter AcrB transmembrane domain"/>
    <property type="match status" value="2"/>
</dbReference>
<sequence>MKKLATILAFIFVFLASLGYSLASLKNVQTDIFSLINFKDAKEAKVLKEVQDEMASNFLVLVNSKELANDVQSLALKSSLFKSFEANIDVNLNDIKSDINRSKIVLLSRGDLELLKNDKNAFFKKRAEEIFNSFSFRLLNVNDDFFSLSSGFSAKNGNVSLNLADLMLEVKDGKKSFFLLKGELKKGASSEGLINFYNEIEALKVGQNELFVHSSALYQAFSKQKNESESLYMSVVSLSLTAIFLMLAFRNLRIFYVIFIAAFGFSVAFAGTLLCLNELNILTILISTSLIGLMFDYVLHWLSKNEGEAIRASSIKNMLKIFLLGLLITLSGYLAFTFSDLRLLKEVALFSAFALVAAFLASYFFMPLVFEGVKFYRSKVFDRFLTKICDLSGAAARHLGVKFLAISLILLAIFLVFDLKNLSKSENVKDYSNMPKSLLADSSYILSLTGNNQNTMIVTRSNGDILGDEKSLLDELKKRNLIKDESSLSDMFLSKSEQSELKEAFKKALDDEQIYAIYEKFGFSKDEVRSEILKVLSEKELSVSEILALKSMKDFKKFVLDENASVAYVSGFVKGTASDEVLERYNAFSLNFASSLNESLTQAKELALKLKIAALVVAFLLLWFYFSALISALVMGVIIFGVLLTLFIFAVFGVNLSIFGVFGLILASAVGIDYMIFALNESLSEKERIYGIFCAFITSFISFFTLSFSQTAALSVFGLSVSLCVLIYGLCASVLACKRIYFKVTNAV</sequence>
<feature type="transmembrane region" description="Helical" evidence="1">
    <location>
        <begin position="399"/>
        <end position="417"/>
    </location>
</feature>
<feature type="transmembrane region" description="Helical" evidence="1">
    <location>
        <begin position="231"/>
        <end position="249"/>
    </location>
</feature>
<dbReference type="EMBL" id="NDYQ01000005">
    <property type="protein sequence ID" value="OUT17740.1"/>
    <property type="molecule type" value="Genomic_DNA"/>
</dbReference>
<dbReference type="Gene3D" id="1.20.1640.10">
    <property type="entry name" value="Multidrug efflux transporter AcrB transmembrane domain"/>
    <property type="match status" value="1"/>
</dbReference>
<keyword evidence="1" id="KW-0812">Transmembrane</keyword>
<feature type="transmembrane region" description="Helical" evidence="1">
    <location>
        <begin position="714"/>
        <end position="737"/>
    </location>
</feature>
<dbReference type="GO" id="GO:0005886">
    <property type="term" value="C:plasma membrane"/>
    <property type="evidence" value="ECO:0007669"/>
    <property type="project" value="TreeGrafter"/>
</dbReference>
<evidence type="ECO:0000313" key="2">
    <source>
        <dbReference type="EMBL" id="OUT17740.1"/>
    </source>
</evidence>
<keyword evidence="1" id="KW-1133">Transmembrane helix</keyword>
<feature type="transmembrane region" description="Helical" evidence="1">
    <location>
        <begin position="279"/>
        <end position="299"/>
    </location>
</feature>
<feature type="transmembrane region" description="Helical" evidence="1">
    <location>
        <begin position="348"/>
        <end position="370"/>
    </location>
</feature>
<dbReference type="InterPro" id="IPR050545">
    <property type="entry name" value="Mycobact_MmpL"/>
</dbReference>